<keyword evidence="2" id="KW-1185">Reference proteome</keyword>
<gene>
    <name evidence="1" type="ORF">C8N47_109110</name>
</gene>
<accession>A0A2T5C186</accession>
<dbReference type="EMBL" id="QAAD01000009">
    <property type="protein sequence ID" value="PTN08374.1"/>
    <property type="molecule type" value="Genomic_DNA"/>
</dbReference>
<sequence>MDEFFLQFLWRHRLFDATELKTTAGIPVEVISPGFQNTDAGPDFFNARLKIGDTIWAGNVEVHWRSGDWNKHRHHQDSAYDNVILHLVKEDTGAVQNSKGVFIENVCLPYSSVLEDNYRKLQQATSWIPCADAIHQVPQITLQLWYHALVVERLQHKTSEIVFRLEQNKNDWNETFYQFLARNFGFKVNALPFEMLAKAVPLAVLGKHKNDLFQLEALLFGSAGLLNQELVGDDYFLALRREFSFLYKKYALKPVEGHLWKFLRLRPFNFPTVRIAQFAQLIHQSNALFSQLIEMESLNEVKKLFQIEPSDYWNTHYKFNKQSRELSKNFGTSSFHNLVINTIVPFLFVYGDYYKQQHLKDLAFDFLERIPAEANSIVANWRQLGISAATAYDSQALIELKNSYCNAKKCLNCPVGMKLIKRIIPENDEPVDK</sequence>
<dbReference type="Proteomes" id="UP000243525">
    <property type="component" value="Unassembled WGS sequence"/>
</dbReference>
<dbReference type="AlphaFoldDB" id="A0A2T5C186"/>
<proteinExistence type="predicted"/>
<reference evidence="1 2" key="1">
    <citation type="submission" date="2018-04" db="EMBL/GenBank/DDBJ databases">
        <title>Genomic Encyclopedia of Archaeal and Bacterial Type Strains, Phase II (KMG-II): from individual species to whole genera.</title>
        <authorList>
            <person name="Goeker M."/>
        </authorList>
    </citation>
    <scope>NUCLEOTIDE SEQUENCE [LARGE SCALE GENOMIC DNA]</scope>
    <source>
        <strain evidence="1 2">DSM 28823</strain>
    </source>
</reference>
<dbReference type="Pfam" id="PF11013">
    <property type="entry name" value="DUF2851"/>
    <property type="match status" value="1"/>
</dbReference>
<protein>
    <submittedName>
        <fullName evidence="1">Uncharacterized protein DUF2851</fullName>
    </submittedName>
</protein>
<evidence type="ECO:0000313" key="1">
    <source>
        <dbReference type="EMBL" id="PTN08374.1"/>
    </source>
</evidence>
<comment type="caution">
    <text evidence="1">The sequence shown here is derived from an EMBL/GenBank/DDBJ whole genome shotgun (WGS) entry which is preliminary data.</text>
</comment>
<organism evidence="1 2">
    <name type="scientific">Mangrovibacterium marinum</name>
    <dbReference type="NCBI Taxonomy" id="1639118"/>
    <lineage>
        <taxon>Bacteria</taxon>
        <taxon>Pseudomonadati</taxon>
        <taxon>Bacteroidota</taxon>
        <taxon>Bacteroidia</taxon>
        <taxon>Marinilabiliales</taxon>
        <taxon>Prolixibacteraceae</taxon>
        <taxon>Mangrovibacterium</taxon>
    </lineage>
</organism>
<evidence type="ECO:0000313" key="2">
    <source>
        <dbReference type="Proteomes" id="UP000243525"/>
    </source>
</evidence>
<dbReference type="InterPro" id="IPR021272">
    <property type="entry name" value="DUF2851"/>
</dbReference>
<name>A0A2T5C186_9BACT</name>